<dbReference type="RefSeq" id="WP_317790403.1">
    <property type="nucleotide sequence ID" value="NZ_AP028461.1"/>
</dbReference>
<protein>
    <submittedName>
        <fullName evidence="6">Methyl-accepting chemotaxis protein</fullName>
    </submittedName>
</protein>
<proteinExistence type="inferred from homology"/>
<feature type="compositionally biased region" description="Polar residues" evidence="4">
    <location>
        <begin position="28"/>
        <end position="41"/>
    </location>
</feature>
<evidence type="ECO:0000256" key="1">
    <source>
        <dbReference type="ARBA" id="ARBA00023224"/>
    </source>
</evidence>
<dbReference type="EMBL" id="JBHTMK010000028">
    <property type="protein sequence ID" value="MFD1367592.1"/>
    <property type="molecule type" value="Genomic_DNA"/>
</dbReference>
<organism evidence="6 7">
    <name type="scientific">Actinoplanes sichuanensis</name>
    <dbReference type="NCBI Taxonomy" id="512349"/>
    <lineage>
        <taxon>Bacteria</taxon>
        <taxon>Bacillati</taxon>
        <taxon>Actinomycetota</taxon>
        <taxon>Actinomycetes</taxon>
        <taxon>Micromonosporales</taxon>
        <taxon>Micromonosporaceae</taxon>
        <taxon>Actinoplanes</taxon>
    </lineage>
</organism>
<evidence type="ECO:0000313" key="7">
    <source>
        <dbReference type="Proteomes" id="UP001597183"/>
    </source>
</evidence>
<evidence type="ECO:0000313" key="6">
    <source>
        <dbReference type="EMBL" id="MFD1367592.1"/>
    </source>
</evidence>
<accession>A0ABW4ABW6</accession>
<dbReference type="SMART" id="SM00283">
    <property type="entry name" value="MA"/>
    <property type="match status" value="1"/>
</dbReference>
<sequence>MTPTTARAATGADRASGRPSESGGRSSTATGSLSTTRTGNPSIAGGGDDEAMYAIADVCRRAASGDFEARVPRLGDSDAEIEARLAINELLDRTDAFVREAGAASAAGAAGHFYRRFLAGGMGGAYRRAAEEIGRSGDAMSRNAEQITAAAESRIAFADELESAVLALSERIAAAAGEMGRSANGLAGFARAAVSDAERGLGTVNDLRRASGQIRNAVDLINRVAMQTQLLSLNASIEAARAGAAGRGFSVVANEVKTLANETGESSGEIIDQVDAVQLASEDAVRVLRAVTDRIREMSGLIDGIAAAVDGDTESEITGLSELAAILRTEVQRFLTAART</sequence>
<dbReference type="PRINTS" id="PR00260">
    <property type="entry name" value="CHEMTRNSDUCR"/>
</dbReference>
<keyword evidence="7" id="KW-1185">Reference proteome</keyword>
<dbReference type="SUPFAM" id="SSF58104">
    <property type="entry name" value="Methyl-accepting chemotaxis protein (MCP) signaling domain"/>
    <property type="match status" value="1"/>
</dbReference>
<feature type="domain" description="Methyl-accepting transducer" evidence="5">
    <location>
        <begin position="122"/>
        <end position="310"/>
    </location>
</feature>
<gene>
    <name evidence="6" type="ORF">ACFQ5G_19750</name>
</gene>
<evidence type="ECO:0000256" key="2">
    <source>
        <dbReference type="ARBA" id="ARBA00029447"/>
    </source>
</evidence>
<dbReference type="InterPro" id="IPR004090">
    <property type="entry name" value="Chemotax_Me-accpt_rcpt"/>
</dbReference>
<dbReference type="PANTHER" id="PTHR32089">
    <property type="entry name" value="METHYL-ACCEPTING CHEMOTAXIS PROTEIN MCPB"/>
    <property type="match status" value="1"/>
</dbReference>
<comment type="similarity">
    <text evidence="2">Belongs to the methyl-accepting chemotaxis (MCP) protein family.</text>
</comment>
<dbReference type="PANTHER" id="PTHR32089:SF112">
    <property type="entry name" value="LYSOZYME-LIKE PROTEIN-RELATED"/>
    <property type="match status" value="1"/>
</dbReference>
<feature type="region of interest" description="Disordered" evidence="4">
    <location>
        <begin position="1"/>
        <end position="47"/>
    </location>
</feature>
<evidence type="ECO:0000259" key="5">
    <source>
        <dbReference type="PROSITE" id="PS50111"/>
    </source>
</evidence>
<evidence type="ECO:0000256" key="4">
    <source>
        <dbReference type="SAM" id="MobiDB-lite"/>
    </source>
</evidence>
<keyword evidence="1 3" id="KW-0807">Transducer</keyword>
<dbReference type="Pfam" id="PF00015">
    <property type="entry name" value="MCPsignal"/>
    <property type="match status" value="1"/>
</dbReference>
<reference evidence="7" key="1">
    <citation type="journal article" date="2019" name="Int. J. Syst. Evol. Microbiol.">
        <title>The Global Catalogue of Microorganisms (GCM) 10K type strain sequencing project: providing services to taxonomists for standard genome sequencing and annotation.</title>
        <authorList>
            <consortium name="The Broad Institute Genomics Platform"/>
            <consortium name="The Broad Institute Genome Sequencing Center for Infectious Disease"/>
            <person name="Wu L."/>
            <person name="Ma J."/>
        </authorList>
    </citation>
    <scope>NUCLEOTIDE SEQUENCE [LARGE SCALE GENOMIC DNA]</scope>
    <source>
        <strain evidence="7">CCM 7526</strain>
    </source>
</reference>
<dbReference type="PROSITE" id="PS50111">
    <property type="entry name" value="CHEMOTAXIS_TRANSDUC_2"/>
    <property type="match status" value="1"/>
</dbReference>
<evidence type="ECO:0000256" key="3">
    <source>
        <dbReference type="PROSITE-ProRule" id="PRU00284"/>
    </source>
</evidence>
<comment type="caution">
    <text evidence="6">The sequence shown here is derived from an EMBL/GenBank/DDBJ whole genome shotgun (WGS) entry which is preliminary data.</text>
</comment>
<dbReference type="Gene3D" id="1.10.287.950">
    <property type="entry name" value="Methyl-accepting chemotaxis protein"/>
    <property type="match status" value="1"/>
</dbReference>
<feature type="compositionally biased region" description="Low complexity" evidence="4">
    <location>
        <begin position="1"/>
        <end position="27"/>
    </location>
</feature>
<dbReference type="Proteomes" id="UP001597183">
    <property type="component" value="Unassembled WGS sequence"/>
</dbReference>
<name>A0ABW4ABW6_9ACTN</name>
<dbReference type="InterPro" id="IPR004089">
    <property type="entry name" value="MCPsignal_dom"/>
</dbReference>